<evidence type="ECO:0000313" key="11">
    <source>
        <dbReference type="Proteomes" id="UP001497623"/>
    </source>
</evidence>
<evidence type="ECO:0008006" key="12">
    <source>
        <dbReference type="Google" id="ProtNLM"/>
    </source>
</evidence>
<accession>A0AAV2QK44</accession>
<sequence>MGSVGKLAAVLLGLVALANGQGLHKEHLECPFPEGQDVSSESECAKYSACMWEADEDACHMSNDQLAGYMVQGEPEVTATGYKVSLVKEDPSVTLFGEDVANLIFEVINHEDYHLQIKIYDADSSRYEVPVDLSFPDEIGTDPLYDVGFSEEGKPFHFNVTRKTTGTFVFRSIGPLTFEEHFLQLSTHLPSDYLYGFGENTHRSFKHSFEPRTTFPIFARDQPVGYEEMNEYGTHPYYSVIEDDEGNTHSVLIWNSNALEYSTFMDDVDPSMTIRSIGGIIDLHFFLGPTPEEVNSQYVGMIGRSAFPNYWSLGFHLSRWGYNSTEGLREVRERMKAAGIPQDVQTCDIDYMDKKRDFTYDPVAWADFADLIDDLHADDVKLTLILDPALVIDFDNYAPASRGRDSDVFVKWMSPDLVPEDQEPGANDYVTGYVWPDEKVVFPDFMKPETQTWWANELKEFHKVLPYDSIWIDMNEPANFGTNLDQPWNWPEGMDPWSLKCPDNEWDLPPYPTKMVRVGDNQSKKISDKTICMSSQHQDGHNNTFLHYDVHSLYGYYETLATYIGLQEVFPNKRPTVLSRSTFPGSGSMAIHWLGDNSAEWEQMHMSIIGMLEMNLFGIPMVGADICGFFGEPDMELCLRWMQLGAFYPFSRNHNTIGTAHQDPGMWPEVEENSRHYLLLRYKFLPYLYGLFHYAHMHGSSVVRPLHNIFPSDLTARDIDDQFFWADGIMVAPVITQGATSRDVYFPQGLWYDLENHNLAATGPVTLNVDAPLEVLPLYVRGGVMLAYQEPEVTTTKSRLNPFGMIIALDEDQYASGSLYWDAGDELNHVMDEVYMSHMTFANGSLISQSHHSTDPVAGLYISNLEFLGYPNIPSSVILDGVEQPESEWEYDADLQKLVLFTDIPLEQGDFTVTLA</sequence>
<comment type="similarity">
    <text evidence="1 6">Belongs to the glycosyl hydrolase 31 family.</text>
</comment>
<gene>
    <name evidence="10" type="ORF">MNOR_LOCUS12445</name>
</gene>
<evidence type="ECO:0000256" key="4">
    <source>
        <dbReference type="ARBA" id="ARBA00023180"/>
    </source>
</evidence>
<evidence type="ECO:0000256" key="2">
    <source>
        <dbReference type="ARBA" id="ARBA00022729"/>
    </source>
</evidence>
<dbReference type="PROSITE" id="PS00707">
    <property type="entry name" value="GLYCOSYL_HYDROL_F31_2"/>
    <property type="match status" value="1"/>
</dbReference>
<evidence type="ECO:0000256" key="1">
    <source>
        <dbReference type="ARBA" id="ARBA00007806"/>
    </source>
</evidence>
<name>A0AAV2QK44_MEGNR</name>
<dbReference type="SUPFAM" id="SSF51445">
    <property type="entry name" value="(Trans)glycosidases"/>
    <property type="match status" value="1"/>
</dbReference>
<keyword evidence="4" id="KW-0325">Glycoprotein</keyword>
<dbReference type="InterPro" id="IPR013780">
    <property type="entry name" value="Glyco_hydro_b"/>
</dbReference>
<dbReference type="PANTHER" id="PTHR22762:SF133">
    <property type="entry name" value="P-TYPE DOMAIN-CONTAINING PROTEIN"/>
    <property type="match status" value="1"/>
</dbReference>
<keyword evidence="11" id="KW-1185">Reference proteome</keyword>
<proteinExistence type="inferred from homology"/>
<evidence type="ECO:0000256" key="6">
    <source>
        <dbReference type="RuleBase" id="RU361185"/>
    </source>
</evidence>
<reference evidence="10 11" key="1">
    <citation type="submission" date="2024-05" db="EMBL/GenBank/DDBJ databases">
        <authorList>
            <person name="Wallberg A."/>
        </authorList>
    </citation>
    <scope>NUCLEOTIDE SEQUENCE [LARGE SCALE GENOMIC DNA]</scope>
</reference>
<evidence type="ECO:0000256" key="3">
    <source>
        <dbReference type="ARBA" id="ARBA00022801"/>
    </source>
</evidence>
<dbReference type="InterPro" id="IPR011013">
    <property type="entry name" value="Gal_mutarotase_sf_dom"/>
</dbReference>
<dbReference type="Gene3D" id="3.20.20.80">
    <property type="entry name" value="Glycosidases"/>
    <property type="match status" value="1"/>
</dbReference>
<dbReference type="Gene3D" id="2.60.40.1180">
    <property type="entry name" value="Golgi alpha-mannosidase II"/>
    <property type="match status" value="2"/>
</dbReference>
<dbReference type="GO" id="GO:0030246">
    <property type="term" value="F:carbohydrate binding"/>
    <property type="evidence" value="ECO:0007669"/>
    <property type="project" value="InterPro"/>
</dbReference>
<dbReference type="InterPro" id="IPR030459">
    <property type="entry name" value="Glyco_hydro_31_CS"/>
</dbReference>
<dbReference type="Pfam" id="PF21365">
    <property type="entry name" value="Glyco_hydro_31_3rd"/>
    <property type="match status" value="1"/>
</dbReference>
<evidence type="ECO:0000259" key="9">
    <source>
        <dbReference type="Pfam" id="PF21365"/>
    </source>
</evidence>
<evidence type="ECO:0000256" key="7">
    <source>
        <dbReference type="SAM" id="SignalP"/>
    </source>
</evidence>
<dbReference type="GO" id="GO:0005975">
    <property type="term" value="P:carbohydrate metabolic process"/>
    <property type="evidence" value="ECO:0007669"/>
    <property type="project" value="InterPro"/>
</dbReference>
<dbReference type="Gene3D" id="2.60.40.1760">
    <property type="entry name" value="glycosyl hydrolase (family 31)"/>
    <property type="match status" value="1"/>
</dbReference>
<dbReference type="InterPro" id="IPR017853">
    <property type="entry name" value="GH"/>
</dbReference>
<dbReference type="SUPFAM" id="SSF74650">
    <property type="entry name" value="Galactose mutarotase-like"/>
    <property type="match status" value="1"/>
</dbReference>
<dbReference type="Proteomes" id="UP001497623">
    <property type="component" value="Unassembled WGS sequence"/>
</dbReference>
<dbReference type="Pfam" id="PF01055">
    <property type="entry name" value="Glyco_hydro_31_2nd"/>
    <property type="match status" value="1"/>
</dbReference>
<keyword evidence="2 7" id="KW-0732">Signal</keyword>
<dbReference type="EMBL" id="CAXKWB010006824">
    <property type="protein sequence ID" value="CAL4084533.1"/>
    <property type="molecule type" value="Genomic_DNA"/>
</dbReference>
<dbReference type="CDD" id="cd14752">
    <property type="entry name" value="GH31_N"/>
    <property type="match status" value="1"/>
</dbReference>
<feature type="domain" description="Glycosyl hydrolase family 31 C-terminal" evidence="9">
    <location>
        <begin position="699"/>
        <end position="785"/>
    </location>
</feature>
<evidence type="ECO:0000256" key="5">
    <source>
        <dbReference type="ARBA" id="ARBA00023295"/>
    </source>
</evidence>
<dbReference type="AlphaFoldDB" id="A0AAV2QK44"/>
<keyword evidence="3 6" id="KW-0378">Hydrolase</keyword>
<dbReference type="CDD" id="cd06602">
    <property type="entry name" value="GH31_MGAM_SI_GAA"/>
    <property type="match status" value="1"/>
</dbReference>
<dbReference type="SUPFAM" id="SSF51011">
    <property type="entry name" value="Glycosyl hydrolase domain"/>
    <property type="match status" value="1"/>
</dbReference>
<feature type="signal peptide" evidence="7">
    <location>
        <begin position="1"/>
        <end position="20"/>
    </location>
</feature>
<dbReference type="PANTHER" id="PTHR22762">
    <property type="entry name" value="ALPHA-GLUCOSIDASE"/>
    <property type="match status" value="1"/>
</dbReference>
<protein>
    <recommendedName>
        <fullName evidence="12">Alpha-glucosidase</fullName>
    </recommendedName>
</protein>
<dbReference type="InterPro" id="IPR000322">
    <property type="entry name" value="Glyco_hydro_31_TIM"/>
</dbReference>
<dbReference type="GO" id="GO:0004558">
    <property type="term" value="F:alpha-1,4-glucosidase activity"/>
    <property type="evidence" value="ECO:0007669"/>
    <property type="project" value="TreeGrafter"/>
</dbReference>
<feature type="domain" description="Glycoside hydrolase family 31 TIM barrel" evidence="8">
    <location>
        <begin position="306"/>
        <end position="690"/>
    </location>
</feature>
<dbReference type="InterPro" id="IPR048395">
    <property type="entry name" value="Glyco_hydro_31_C"/>
</dbReference>
<evidence type="ECO:0000313" key="10">
    <source>
        <dbReference type="EMBL" id="CAL4084533.1"/>
    </source>
</evidence>
<organism evidence="10 11">
    <name type="scientific">Meganyctiphanes norvegica</name>
    <name type="common">Northern krill</name>
    <name type="synonym">Thysanopoda norvegica</name>
    <dbReference type="NCBI Taxonomy" id="48144"/>
    <lineage>
        <taxon>Eukaryota</taxon>
        <taxon>Metazoa</taxon>
        <taxon>Ecdysozoa</taxon>
        <taxon>Arthropoda</taxon>
        <taxon>Crustacea</taxon>
        <taxon>Multicrustacea</taxon>
        <taxon>Malacostraca</taxon>
        <taxon>Eumalacostraca</taxon>
        <taxon>Eucarida</taxon>
        <taxon>Euphausiacea</taxon>
        <taxon>Euphausiidae</taxon>
        <taxon>Meganyctiphanes</taxon>
    </lineage>
</organism>
<feature type="chain" id="PRO_5043483594" description="Alpha-glucosidase" evidence="7">
    <location>
        <begin position="21"/>
        <end position="916"/>
    </location>
</feature>
<comment type="caution">
    <text evidence="10">The sequence shown here is derived from an EMBL/GenBank/DDBJ whole genome shotgun (WGS) entry which is preliminary data.</text>
</comment>
<keyword evidence="5 6" id="KW-0326">Glycosidase</keyword>
<evidence type="ECO:0000259" key="8">
    <source>
        <dbReference type="Pfam" id="PF01055"/>
    </source>
</evidence>